<protein>
    <submittedName>
        <fullName evidence="2">Uncharacterized protein</fullName>
    </submittedName>
</protein>
<feature type="region of interest" description="Disordered" evidence="1">
    <location>
        <begin position="255"/>
        <end position="277"/>
    </location>
</feature>
<name>A0A9P0CCK3_9CUCU</name>
<dbReference type="OrthoDB" id="6600770at2759"/>
<feature type="compositionally biased region" description="Polar residues" evidence="1">
    <location>
        <begin position="263"/>
        <end position="277"/>
    </location>
</feature>
<accession>A0A9P0CCK3</accession>
<dbReference type="AlphaFoldDB" id="A0A9P0CCK3"/>
<gene>
    <name evidence="2" type="ORF">PSYICH_LOCUS2807</name>
</gene>
<organism evidence="2 3">
    <name type="scientific">Psylliodes chrysocephalus</name>
    <dbReference type="NCBI Taxonomy" id="3402493"/>
    <lineage>
        <taxon>Eukaryota</taxon>
        <taxon>Metazoa</taxon>
        <taxon>Ecdysozoa</taxon>
        <taxon>Arthropoda</taxon>
        <taxon>Hexapoda</taxon>
        <taxon>Insecta</taxon>
        <taxon>Pterygota</taxon>
        <taxon>Neoptera</taxon>
        <taxon>Endopterygota</taxon>
        <taxon>Coleoptera</taxon>
        <taxon>Polyphaga</taxon>
        <taxon>Cucujiformia</taxon>
        <taxon>Chrysomeloidea</taxon>
        <taxon>Chrysomelidae</taxon>
        <taxon>Galerucinae</taxon>
        <taxon>Alticini</taxon>
        <taxon>Psylliodes</taxon>
    </lineage>
</organism>
<evidence type="ECO:0000313" key="3">
    <source>
        <dbReference type="Proteomes" id="UP001153636"/>
    </source>
</evidence>
<keyword evidence="3" id="KW-1185">Reference proteome</keyword>
<sequence>MRRSSMCPTRITEIPVENMVNQTKLETLEWQLKEIQKSREMYRAVMKQIVTYLEKAHHSLELLGSRINRRNSVHRSRSEYQMESTRFSDLSTLSLGNQSHSRTLDEHKIKDLQWQQSKPEEPSPEEFPPEKLAQEAFRLLRTAQSLLNTREPDLAQMPPCEPVNDIEFLQQLAKEFPPPENKPQRATSFSLSPKLITPETDNKIATAFNRKLSLQLSDVRRTSRSFRNVDSARCSVAESDTDVGNDVGVFCSGVKTKSEKSNSPKNGSISSVEDESGFSSMNSFQEIGLPLVNSTMTEEVSTKTALLRSMLHNNSNYNSLNFSLDQDSFTDSLSNSSCRNSPKEERKPTIDNIRLWQKPGNVAPSMPPLLPPPPQHKRWSSTPIKEAESQNFKVLWV</sequence>
<proteinExistence type="predicted"/>
<evidence type="ECO:0000256" key="1">
    <source>
        <dbReference type="SAM" id="MobiDB-lite"/>
    </source>
</evidence>
<dbReference type="EMBL" id="OV651823">
    <property type="protein sequence ID" value="CAH1101067.1"/>
    <property type="molecule type" value="Genomic_DNA"/>
</dbReference>
<dbReference type="Proteomes" id="UP001153636">
    <property type="component" value="Chromosome 11"/>
</dbReference>
<evidence type="ECO:0000313" key="2">
    <source>
        <dbReference type="EMBL" id="CAH1101067.1"/>
    </source>
</evidence>
<reference evidence="2" key="1">
    <citation type="submission" date="2022-01" db="EMBL/GenBank/DDBJ databases">
        <authorList>
            <person name="King R."/>
        </authorList>
    </citation>
    <scope>NUCLEOTIDE SEQUENCE</scope>
</reference>